<feature type="transmembrane region" description="Helical" evidence="6">
    <location>
        <begin position="114"/>
        <end position="133"/>
    </location>
</feature>
<comment type="subcellular location">
    <subcellularLocation>
        <location evidence="1">Membrane</location>
        <topology evidence="1">Multi-pass membrane protein</topology>
    </subcellularLocation>
</comment>
<comment type="caution">
    <text evidence="7">The sequence shown here is derived from an EMBL/GenBank/DDBJ whole genome shotgun (WGS) entry which is preliminary data.</text>
</comment>
<reference evidence="7 8" key="1">
    <citation type="journal article" date="2024" name="G3 (Bethesda)">
        <title>Genome assembly of Hibiscus sabdariffa L. provides insights into metabolisms of medicinal natural products.</title>
        <authorList>
            <person name="Kim T."/>
        </authorList>
    </citation>
    <scope>NUCLEOTIDE SEQUENCE [LARGE SCALE GENOMIC DNA]</scope>
    <source>
        <strain evidence="7">TK-2024</strain>
        <tissue evidence="7">Old leaves</tissue>
    </source>
</reference>
<comment type="similarity">
    <text evidence="2">Belongs to the plant DMP1 protein family.</text>
</comment>
<accession>A0ABR2NWN2</accession>
<dbReference type="PANTHER" id="PTHR31621">
    <property type="entry name" value="PROTEIN DMP3"/>
    <property type="match status" value="1"/>
</dbReference>
<feature type="transmembrane region" description="Helical" evidence="6">
    <location>
        <begin position="20"/>
        <end position="45"/>
    </location>
</feature>
<protein>
    <recommendedName>
        <fullName evidence="9">Protein DMP2-like</fullName>
    </recommendedName>
</protein>
<feature type="transmembrane region" description="Helical" evidence="6">
    <location>
        <begin position="153"/>
        <end position="171"/>
    </location>
</feature>
<evidence type="ECO:0000256" key="2">
    <source>
        <dbReference type="ARBA" id="ARBA00008707"/>
    </source>
</evidence>
<evidence type="ECO:0000313" key="7">
    <source>
        <dbReference type="EMBL" id="KAK8980604.1"/>
    </source>
</evidence>
<dbReference type="InterPro" id="IPR007770">
    <property type="entry name" value="DMP"/>
</dbReference>
<dbReference type="EMBL" id="JBBPBN010000093">
    <property type="protein sequence ID" value="KAK8980604.1"/>
    <property type="molecule type" value="Genomic_DNA"/>
</dbReference>
<evidence type="ECO:0000256" key="1">
    <source>
        <dbReference type="ARBA" id="ARBA00004141"/>
    </source>
</evidence>
<evidence type="ECO:0000256" key="4">
    <source>
        <dbReference type="ARBA" id="ARBA00022989"/>
    </source>
</evidence>
<evidence type="ECO:0000256" key="3">
    <source>
        <dbReference type="ARBA" id="ARBA00022692"/>
    </source>
</evidence>
<evidence type="ECO:0000256" key="5">
    <source>
        <dbReference type="ARBA" id="ARBA00023136"/>
    </source>
</evidence>
<feature type="transmembrane region" description="Helical" evidence="6">
    <location>
        <begin position="85"/>
        <end position="107"/>
    </location>
</feature>
<proteinExistence type="inferred from homology"/>
<keyword evidence="3 6" id="KW-0812">Transmembrane</keyword>
<evidence type="ECO:0008006" key="9">
    <source>
        <dbReference type="Google" id="ProtNLM"/>
    </source>
</evidence>
<keyword evidence="4 6" id="KW-1133">Transmembrane helix</keyword>
<keyword evidence="5 6" id="KW-0472">Membrane</keyword>
<dbReference type="Pfam" id="PF05078">
    <property type="entry name" value="DUF679"/>
    <property type="match status" value="1"/>
</dbReference>
<gene>
    <name evidence="7" type="ORF">V6N11_063204</name>
</gene>
<dbReference type="Proteomes" id="UP001396334">
    <property type="component" value="Unassembled WGS sequence"/>
</dbReference>
<sequence length="186" mass="19759">MANSNTPSSSSNSSLSDKTLSGLANLVKLLPTATVFIFQFLNPVLTNNGQCSPVNKVLTSILIALCGFSCAFSCFTDSYRGSDGLVHYGIVTVNGLWLFSGSGSISLSSYKLRIGDFVHAFFSIIVFAALSLLDTDTVRCFYPSFESTEKALLVSLPPVIGAISGTVFMVFPNSRHGIGYPPSDSS</sequence>
<evidence type="ECO:0000313" key="8">
    <source>
        <dbReference type="Proteomes" id="UP001396334"/>
    </source>
</evidence>
<feature type="transmembrane region" description="Helical" evidence="6">
    <location>
        <begin position="57"/>
        <end position="79"/>
    </location>
</feature>
<keyword evidence="8" id="KW-1185">Reference proteome</keyword>
<organism evidence="7 8">
    <name type="scientific">Hibiscus sabdariffa</name>
    <name type="common">roselle</name>
    <dbReference type="NCBI Taxonomy" id="183260"/>
    <lineage>
        <taxon>Eukaryota</taxon>
        <taxon>Viridiplantae</taxon>
        <taxon>Streptophyta</taxon>
        <taxon>Embryophyta</taxon>
        <taxon>Tracheophyta</taxon>
        <taxon>Spermatophyta</taxon>
        <taxon>Magnoliopsida</taxon>
        <taxon>eudicotyledons</taxon>
        <taxon>Gunneridae</taxon>
        <taxon>Pentapetalae</taxon>
        <taxon>rosids</taxon>
        <taxon>malvids</taxon>
        <taxon>Malvales</taxon>
        <taxon>Malvaceae</taxon>
        <taxon>Malvoideae</taxon>
        <taxon>Hibiscus</taxon>
    </lineage>
</organism>
<name>A0ABR2NWN2_9ROSI</name>
<evidence type="ECO:0000256" key="6">
    <source>
        <dbReference type="SAM" id="Phobius"/>
    </source>
</evidence>
<dbReference type="PANTHER" id="PTHR31621:SF66">
    <property type="entry name" value="PROTEIN DMP2"/>
    <property type="match status" value="1"/>
</dbReference>